<gene>
    <name evidence="2" type="ORF">MANES_02G188200</name>
</gene>
<evidence type="ECO:0000256" key="1">
    <source>
        <dbReference type="SAM" id="Phobius"/>
    </source>
</evidence>
<proteinExistence type="predicted"/>
<sequence length="114" mass="12803">MLISLRDICLGNILQVVITARCILILVDFVVFDILGTLALSCNSLVSLGFFVAWDMALFLGKELVFDEFKFLGHSLVMSFIYGINEFYISTASMCFFSIKITVYGQKSFIAIFT</sequence>
<name>A0A2C9WFK6_MANES</name>
<organism evidence="2">
    <name type="scientific">Manihot esculenta</name>
    <name type="common">Cassava</name>
    <name type="synonym">Jatropha manihot</name>
    <dbReference type="NCBI Taxonomy" id="3983"/>
    <lineage>
        <taxon>Eukaryota</taxon>
        <taxon>Viridiplantae</taxon>
        <taxon>Streptophyta</taxon>
        <taxon>Embryophyta</taxon>
        <taxon>Tracheophyta</taxon>
        <taxon>Spermatophyta</taxon>
        <taxon>Magnoliopsida</taxon>
        <taxon>eudicotyledons</taxon>
        <taxon>Gunneridae</taxon>
        <taxon>Pentapetalae</taxon>
        <taxon>rosids</taxon>
        <taxon>fabids</taxon>
        <taxon>Malpighiales</taxon>
        <taxon>Euphorbiaceae</taxon>
        <taxon>Crotonoideae</taxon>
        <taxon>Manihoteae</taxon>
        <taxon>Manihot</taxon>
    </lineage>
</organism>
<protein>
    <submittedName>
        <fullName evidence="2">Uncharacterized protein</fullName>
    </submittedName>
</protein>
<accession>A0A2C9WFK6</accession>
<feature type="transmembrane region" description="Helical" evidence="1">
    <location>
        <begin position="80"/>
        <end position="99"/>
    </location>
</feature>
<dbReference type="AlphaFoldDB" id="A0A2C9WFK6"/>
<feature type="transmembrane region" description="Helical" evidence="1">
    <location>
        <begin position="38"/>
        <end position="60"/>
    </location>
</feature>
<dbReference type="EMBL" id="CM004388">
    <property type="protein sequence ID" value="OAY58561.1"/>
    <property type="molecule type" value="Genomic_DNA"/>
</dbReference>
<feature type="transmembrane region" description="Helical" evidence="1">
    <location>
        <begin position="12"/>
        <end position="31"/>
    </location>
</feature>
<keyword evidence="1" id="KW-1133">Transmembrane helix</keyword>
<keyword evidence="1" id="KW-0812">Transmembrane</keyword>
<evidence type="ECO:0000313" key="2">
    <source>
        <dbReference type="EMBL" id="OAY58561.1"/>
    </source>
</evidence>
<keyword evidence="1" id="KW-0472">Membrane</keyword>
<reference evidence="2" key="1">
    <citation type="submission" date="2016-02" db="EMBL/GenBank/DDBJ databases">
        <title>WGS assembly of Manihot esculenta.</title>
        <authorList>
            <person name="Bredeson J.V."/>
            <person name="Prochnik S.E."/>
            <person name="Lyons J.B."/>
            <person name="Schmutz J."/>
            <person name="Grimwood J."/>
            <person name="Vrebalov J."/>
            <person name="Bart R.S."/>
            <person name="Amuge T."/>
            <person name="Ferguson M.E."/>
            <person name="Green R."/>
            <person name="Putnam N."/>
            <person name="Stites J."/>
            <person name="Rounsley S."/>
            <person name="Rokhsar D.S."/>
        </authorList>
    </citation>
    <scope>NUCLEOTIDE SEQUENCE [LARGE SCALE GENOMIC DNA]</scope>
    <source>
        <tissue evidence="2">Leaf</tissue>
    </source>
</reference>